<comment type="caution">
    <text evidence="2">The sequence shown here is derived from an EMBL/GenBank/DDBJ whole genome shotgun (WGS) entry which is preliminary data.</text>
</comment>
<protein>
    <submittedName>
        <fullName evidence="2">Uncharacterized protein</fullName>
    </submittedName>
</protein>
<dbReference type="InterPro" id="IPR028265">
    <property type="entry name" value="TTDN1/SICKLE"/>
</dbReference>
<reference evidence="2 3" key="1">
    <citation type="journal article" date="2022" name="G3 (Bethesda)">
        <title>Evaluating Illumina-, Nanopore-, and PacBio-based genome assembly strategies with the bald notothen, Trematomus borchgrevinki.</title>
        <authorList>
            <person name="Rayamajhi N."/>
            <person name="Cheng C.C."/>
            <person name="Catchen J.M."/>
        </authorList>
    </citation>
    <scope>NUCLEOTIDE SEQUENCE [LARGE SCALE GENOMIC DNA]</scope>
    <source>
        <strain evidence="2">AGRC-2024</strain>
    </source>
</reference>
<evidence type="ECO:0000313" key="2">
    <source>
        <dbReference type="EMBL" id="KAL3054452.1"/>
    </source>
</evidence>
<dbReference type="Proteomes" id="UP001619887">
    <property type="component" value="Unassembled WGS sequence"/>
</dbReference>
<accession>A0ABD2GKM7</accession>
<dbReference type="AlphaFoldDB" id="A0ABD2GKM7"/>
<dbReference type="EMBL" id="JBIYXZ010002077">
    <property type="protein sequence ID" value="KAL3054452.1"/>
    <property type="molecule type" value="Genomic_DNA"/>
</dbReference>
<feature type="compositionally biased region" description="Low complexity" evidence="1">
    <location>
        <begin position="91"/>
        <end position="101"/>
    </location>
</feature>
<gene>
    <name evidence="2" type="ORF">OYC64_017396</name>
</gene>
<reference evidence="2 3" key="2">
    <citation type="journal article" date="2024" name="G3 (Bethesda)">
        <title>The genome of the cryopelagic Antarctic bald notothen, Trematomus borchgrevinki.</title>
        <authorList>
            <person name="Rayamajhi N."/>
            <person name="Rivera-Colon A.G."/>
            <person name="Minhas B.F."/>
            <person name="Cheng C.C."/>
            <person name="Catchen J.M."/>
        </authorList>
    </citation>
    <scope>NUCLEOTIDE SEQUENCE [LARGE SCALE GENOMIC DNA]</scope>
    <source>
        <strain evidence="2">AGRC-2024</strain>
    </source>
</reference>
<organism evidence="2 3">
    <name type="scientific">Pagothenia borchgrevinki</name>
    <name type="common">Bald rockcod</name>
    <name type="synonym">Trematomus borchgrevinki</name>
    <dbReference type="NCBI Taxonomy" id="8213"/>
    <lineage>
        <taxon>Eukaryota</taxon>
        <taxon>Metazoa</taxon>
        <taxon>Chordata</taxon>
        <taxon>Craniata</taxon>
        <taxon>Vertebrata</taxon>
        <taxon>Euteleostomi</taxon>
        <taxon>Actinopterygii</taxon>
        <taxon>Neopterygii</taxon>
        <taxon>Teleostei</taxon>
        <taxon>Neoteleostei</taxon>
        <taxon>Acanthomorphata</taxon>
        <taxon>Eupercaria</taxon>
        <taxon>Perciformes</taxon>
        <taxon>Notothenioidei</taxon>
        <taxon>Nototheniidae</taxon>
        <taxon>Pagothenia</taxon>
    </lineage>
</organism>
<evidence type="ECO:0000313" key="3">
    <source>
        <dbReference type="Proteomes" id="UP001619887"/>
    </source>
</evidence>
<sequence length="151" mass="16362">MNRAPDRPPPSPGAPRPAACFPSPASSWSGAPYGASPRPQYSPFSPGYTDSPGSYRGNRDSPGSYRGNRDSPGSYRGNRDSPGSYRGNRDSPGSYRGFGSRSRGGGFRRPQGFSPAQNHQGDSVERYFSPSMLQDPWATLLTDRKLQTNNN</sequence>
<name>A0ABD2GKM7_PAGBO</name>
<proteinExistence type="predicted"/>
<evidence type="ECO:0000256" key="1">
    <source>
        <dbReference type="SAM" id="MobiDB-lite"/>
    </source>
</evidence>
<dbReference type="Pfam" id="PF15502">
    <property type="entry name" value="MPLKIP"/>
    <property type="match status" value="1"/>
</dbReference>
<feature type="region of interest" description="Disordered" evidence="1">
    <location>
        <begin position="1"/>
        <end position="123"/>
    </location>
</feature>
<keyword evidence="3" id="KW-1185">Reference proteome</keyword>